<reference evidence="3" key="1">
    <citation type="journal article" date="2019" name="Curr. Biol.">
        <title>Genome Sequence of Striga asiatica Provides Insight into the Evolution of Plant Parasitism.</title>
        <authorList>
            <person name="Yoshida S."/>
            <person name="Kim S."/>
            <person name="Wafula E.K."/>
            <person name="Tanskanen J."/>
            <person name="Kim Y.M."/>
            <person name="Honaas L."/>
            <person name="Yang Z."/>
            <person name="Spallek T."/>
            <person name="Conn C.E."/>
            <person name="Ichihashi Y."/>
            <person name="Cheong K."/>
            <person name="Cui S."/>
            <person name="Der J.P."/>
            <person name="Gundlach H."/>
            <person name="Jiao Y."/>
            <person name="Hori C."/>
            <person name="Ishida J.K."/>
            <person name="Kasahara H."/>
            <person name="Kiba T."/>
            <person name="Kim M.S."/>
            <person name="Koo N."/>
            <person name="Laohavisit A."/>
            <person name="Lee Y.H."/>
            <person name="Lumba S."/>
            <person name="McCourt P."/>
            <person name="Mortimer J.C."/>
            <person name="Mutuku J.M."/>
            <person name="Nomura T."/>
            <person name="Sasaki-Sekimoto Y."/>
            <person name="Seto Y."/>
            <person name="Wang Y."/>
            <person name="Wakatake T."/>
            <person name="Sakakibara H."/>
            <person name="Demura T."/>
            <person name="Yamaguchi S."/>
            <person name="Yoneyama K."/>
            <person name="Manabe R.I."/>
            <person name="Nelson D.C."/>
            <person name="Schulman A.H."/>
            <person name="Timko M.P."/>
            <person name="dePamphilis C.W."/>
            <person name="Choi D."/>
            <person name="Shirasu K."/>
        </authorList>
    </citation>
    <scope>NUCLEOTIDE SEQUENCE [LARGE SCALE GENOMIC DNA]</scope>
    <source>
        <strain evidence="3">cv. UVA1</strain>
    </source>
</reference>
<dbReference type="OrthoDB" id="5985073at2759"/>
<evidence type="ECO:0000256" key="1">
    <source>
        <dbReference type="SAM" id="MobiDB-lite"/>
    </source>
</evidence>
<accession>A0A5A7Q685</accession>
<keyword evidence="3" id="KW-1185">Reference proteome</keyword>
<comment type="caution">
    <text evidence="2">The sequence shown here is derived from an EMBL/GenBank/DDBJ whole genome shotgun (WGS) entry which is preliminary data.</text>
</comment>
<sequence>MGTPGYFRRNSPGMRRLSPLYSKKLRFFSKICDQRELTPGLMRNMCEKRGNLAPSNIRGPCPELRKSRSGVEPSPRTIRRGPINDSVEKGIGHDIRKISPSLGTVARAGLAPGAAVRVPCAAIAPTAAAEVVGTTAVLGRGPLSPGNQKEGQGKKPANWGKRFFCSEEIHVVCLCVGLQGEG</sequence>
<feature type="region of interest" description="Disordered" evidence="1">
    <location>
        <begin position="57"/>
        <end position="86"/>
    </location>
</feature>
<proteinExistence type="predicted"/>
<evidence type="ECO:0000313" key="3">
    <source>
        <dbReference type="Proteomes" id="UP000325081"/>
    </source>
</evidence>
<organism evidence="2 3">
    <name type="scientific">Striga asiatica</name>
    <name type="common">Asiatic witchweed</name>
    <name type="synonym">Buchnera asiatica</name>
    <dbReference type="NCBI Taxonomy" id="4170"/>
    <lineage>
        <taxon>Eukaryota</taxon>
        <taxon>Viridiplantae</taxon>
        <taxon>Streptophyta</taxon>
        <taxon>Embryophyta</taxon>
        <taxon>Tracheophyta</taxon>
        <taxon>Spermatophyta</taxon>
        <taxon>Magnoliopsida</taxon>
        <taxon>eudicotyledons</taxon>
        <taxon>Gunneridae</taxon>
        <taxon>Pentapetalae</taxon>
        <taxon>asterids</taxon>
        <taxon>lamiids</taxon>
        <taxon>Lamiales</taxon>
        <taxon>Orobanchaceae</taxon>
        <taxon>Buchnereae</taxon>
        <taxon>Striga</taxon>
    </lineage>
</organism>
<evidence type="ECO:0000313" key="2">
    <source>
        <dbReference type="EMBL" id="GER40458.1"/>
    </source>
</evidence>
<dbReference type="Proteomes" id="UP000325081">
    <property type="component" value="Unassembled WGS sequence"/>
</dbReference>
<dbReference type="AlphaFoldDB" id="A0A5A7Q685"/>
<protein>
    <submittedName>
        <fullName evidence="2">Amino acid permease 2</fullName>
    </submittedName>
</protein>
<dbReference type="EMBL" id="BKCP01005883">
    <property type="protein sequence ID" value="GER40458.1"/>
    <property type="molecule type" value="Genomic_DNA"/>
</dbReference>
<gene>
    <name evidence="2" type="ORF">STAS_17137</name>
</gene>
<name>A0A5A7Q685_STRAF</name>